<dbReference type="Proteomes" id="UP001201262">
    <property type="component" value="Unassembled WGS sequence"/>
</dbReference>
<dbReference type="EMBL" id="JAJTJA010000011">
    <property type="protein sequence ID" value="KAH8691907.1"/>
    <property type="molecule type" value="Genomic_DNA"/>
</dbReference>
<organism evidence="1 2">
    <name type="scientific">Talaromyces proteolyticus</name>
    <dbReference type="NCBI Taxonomy" id="1131652"/>
    <lineage>
        <taxon>Eukaryota</taxon>
        <taxon>Fungi</taxon>
        <taxon>Dikarya</taxon>
        <taxon>Ascomycota</taxon>
        <taxon>Pezizomycotina</taxon>
        <taxon>Eurotiomycetes</taxon>
        <taxon>Eurotiomycetidae</taxon>
        <taxon>Eurotiales</taxon>
        <taxon>Trichocomaceae</taxon>
        <taxon>Talaromyces</taxon>
        <taxon>Talaromyces sect. Bacilispori</taxon>
    </lineage>
</organism>
<name>A0AAD4KMH4_9EURO</name>
<protein>
    <submittedName>
        <fullName evidence="1">Uncharacterized protein</fullName>
    </submittedName>
</protein>
<evidence type="ECO:0000313" key="1">
    <source>
        <dbReference type="EMBL" id="KAH8691907.1"/>
    </source>
</evidence>
<dbReference type="GeneID" id="70251231"/>
<dbReference type="AlphaFoldDB" id="A0AAD4KMH4"/>
<proteinExistence type="predicted"/>
<accession>A0AAD4KMH4</accession>
<comment type="caution">
    <text evidence="1">The sequence shown here is derived from an EMBL/GenBank/DDBJ whole genome shotgun (WGS) entry which is preliminary data.</text>
</comment>
<gene>
    <name evidence="1" type="ORF">BGW36DRAFT_431149</name>
</gene>
<evidence type="ECO:0000313" key="2">
    <source>
        <dbReference type="Proteomes" id="UP001201262"/>
    </source>
</evidence>
<keyword evidence="2" id="KW-1185">Reference proteome</keyword>
<sequence>MDTHNTHTECLLCGVVQVLSAWQDSHSTYKAYMEAQLEQKSAECQHLHERANQYQVSLTRARQRQGDLEAHVSQLNAQEQSLLKTIFEEQTKAGELENRYATLYSVNETLLQLLADDQSESDGQTFDTQGLLLANQEQQSEIDELRFKVASQTRIMKEVSLILQQVTNPAVQNETMVENQTPVHADECSCGSC</sequence>
<dbReference type="RefSeq" id="XP_046067904.1">
    <property type="nucleotide sequence ID" value="XM_046220944.1"/>
</dbReference>
<reference evidence="1" key="1">
    <citation type="submission" date="2021-12" db="EMBL/GenBank/DDBJ databases">
        <title>Convergent genome expansion in fungi linked to evolution of root-endophyte symbiosis.</title>
        <authorList>
            <consortium name="DOE Joint Genome Institute"/>
            <person name="Ke Y.-H."/>
            <person name="Bonito G."/>
            <person name="Liao H.-L."/>
            <person name="Looney B."/>
            <person name="Rojas-Flechas A."/>
            <person name="Nash J."/>
            <person name="Hameed K."/>
            <person name="Schadt C."/>
            <person name="Martin F."/>
            <person name="Crous P.W."/>
            <person name="Miettinen O."/>
            <person name="Magnuson J.K."/>
            <person name="Labbe J."/>
            <person name="Jacobson D."/>
            <person name="Doktycz M.J."/>
            <person name="Veneault-Fourrey C."/>
            <person name="Kuo A."/>
            <person name="Mondo S."/>
            <person name="Calhoun S."/>
            <person name="Riley R."/>
            <person name="Ohm R."/>
            <person name="LaButti K."/>
            <person name="Andreopoulos B."/>
            <person name="Pangilinan J."/>
            <person name="Nolan M."/>
            <person name="Tritt A."/>
            <person name="Clum A."/>
            <person name="Lipzen A."/>
            <person name="Daum C."/>
            <person name="Barry K."/>
            <person name="Grigoriev I.V."/>
            <person name="Vilgalys R."/>
        </authorList>
    </citation>
    <scope>NUCLEOTIDE SEQUENCE</scope>
    <source>
        <strain evidence="1">PMI_201</strain>
    </source>
</reference>